<keyword evidence="13" id="KW-0472">Membrane</keyword>
<dbReference type="Proteomes" id="UP000265120">
    <property type="component" value="Chromosome 11"/>
</dbReference>
<evidence type="ECO:0000259" key="21">
    <source>
        <dbReference type="PROSITE" id="PS51007"/>
    </source>
</evidence>
<dbReference type="InterPro" id="IPR002326">
    <property type="entry name" value="Cyt_c1"/>
</dbReference>
<feature type="binding site" description="covalent" evidence="20">
    <location>
        <position position="124"/>
    </location>
    <ligand>
        <name>heme c</name>
        <dbReference type="ChEBI" id="CHEBI:61717"/>
    </ligand>
</feature>
<evidence type="ECO:0000256" key="6">
    <source>
        <dbReference type="ARBA" id="ARBA00022692"/>
    </source>
</evidence>
<feature type="domain" description="Cytochrome c" evidence="21">
    <location>
        <begin position="107"/>
        <end position="259"/>
    </location>
</feature>
<name>A0A3P8X3W0_CYNSE</name>
<feature type="binding site" description="covalent" evidence="20">
    <location>
        <position position="243"/>
    </location>
    <ligand>
        <name>heme c</name>
        <dbReference type="ChEBI" id="CHEBI:61717"/>
    </ligand>
</feature>
<dbReference type="PRINTS" id="PR00603">
    <property type="entry name" value="CYTOCHROMEC1"/>
</dbReference>
<dbReference type="FunCoup" id="A0A3P8X3W0">
    <property type="interactions" value="1820"/>
</dbReference>
<dbReference type="FunFam" id="1.10.760.10:FF:000002">
    <property type="entry name" value="Cytochrome c1, heme protein"/>
    <property type="match status" value="1"/>
</dbReference>
<evidence type="ECO:0000256" key="17">
    <source>
        <dbReference type="ARBA" id="ARBA00041779"/>
    </source>
</evidence>
<comment type="similarity">
    <text evidence="2">Belongs to the cytochrome c family.</text>
</comment>
<evidence type="ECO:0000256" key="16">
    <source>
        <dbReference type="ARBA" id="ARBA00041724"/>
    </source>
</evidence>
<dbReference type="GO" id="GO:0009055">
    <property type="term" value="F:electron transfer activity"/>
    <property type="evidence" value="ECO:0007669"/>
    <property type="project" value="InterPro"/>
</dbReference>
<reference evidence="22 23" key="1">
    <citation type="journal article" date="2014" name="Nat. Genet.">
        <title>Whole-genome sequence of a flatfish provides insights into ZW sex chromosome evolution and adaptation to a benthic lifestyle.</title>
        <authorList>
            <person name="Chen S."/>
            <person name="Zhang G."/>
            <person name="Shao C."/>
            <person name="Huang Q."/>
            <person name="Liu G."/>
            <person name="Zhang P."/>
            <person name="Song W."/>
            <person name="An N."/>
            <person name="Chalopin D."/>
            <person name="Volff J.N."/>
            <person name="Hong Y."/>
            <person name="Li Q."/>
            <person name="Sha Z."/>
            <person name="Zhou H."/>
            <person name="Xie M."/>
            <person name="Yu Q."/>
            <person name="Liu Y."/>
            <person name="Xiang H."/>
            <person name="Wang N."/>
            <person name="Wu K."/>
            <person name="Yang C."/>
            <person name="Zhou Q."/>
            <person name="Liao X."/>
            <person name="Yang L."/>
            <person name="Hu Q."/>
            <person name="Zhang J."/>
            <person name="Meng L."/>
            <person name="Jin L."/>
            <person name="Tian Y."/>
            <person name="Lian J."/>
            <person name="Yang J."/>
            <person name="Miao G."/>
            <person name="Liu S."/>
            <person name="Liang Z."/>
            <person name="Yan F."/>
            <person name="Li Y."/>
            <person name="Sun B."/>
            <person name="Zhang H."/>
            <person name="Zhang J."/>
            <person name="Zhu Y."/>
            <person name="Du M."/>
            <person name="Zhao Y."/>
            <person name="Schartl M."/>
            <person name="Tang Q."/>
            <person name="Wang J."/>
        </authorList>
    </citation>
    <scope>NUCLEOTIDE SEQUENCE</scope>
</reference>
<keyword evidence="9" id="KW-0249">Electron transport</keyword>
<dbReference type="SUPFAM" id="SSF46626">
    <property type="entry name" value="Cytochrome c"/>
    <property type="match status" value="1"/>
</dbReference>
<comment type="subcellular location">
    <subcellularLocation>
        <location evidence="1">Mitochondrion inner membrane</location>
    </subcellularLocation>
</comment>
<evidence type="ECO:0000256" key="13">
    <source>
        <dbReference type="ARBA" id="ARBA00023136"/>
    </source>
</evidence>
<dbReference type="Gene3D" id="1.10.760.10">
    <property type="entry name" value="Cytochrome c-like domain"/>
    <property type="match status" value="1"/>
</dbReference>
<dbReference type="GO" id="GO:0006122">
    <property type="term" value="P:mitochondrial electron transport, ubiquinol to cytochrome c"/>
    <property type="evidence" value="ECO:0007669"/>
    <property type="project" value="TreeGrafter"/>
</dbReference>
<keyword evidence="4 20" id="KW-0349">Heme</keyword>
<accession>A0A3P8X3W0</accession>
<keyword evidence="8" id="KW-0999">Mitochondrion inner membrane</keyword>
<keyword evidence="11 20" id="KW-0408">Iron</keyword>
<dbReference type="GO" id="GO:0020037">
    <property type="term" value="F:heme binding"/>
    <property type="evidence" value="ECO:0007669"/>
    <property type="project" value="InterPro"/>
</dbReference>
<dbReference type="PANTHER" id="PTHR10266">
    <property type="entry name" value="CYTOCHROME C1"/>
    <property type="match status" value="1"/>
</dbReference>
<keyword evidence="10" id="KW-1133">Transmembrane helix</keyword>
<reference evidence="22" key="3">
    <citation type="submission" date="2025-09" db="UniProtKB">
        <authorList>
            <consortium name="Ensembl"/>
        </authorList>
    </citation>
    <scope>IDENTIFICATION</scope>
</reference>
<evidence type="ECO:0000256" key="1">
    <source>
        <dbReference type="ARBA" id="ARBA00004273"/>
    </source>
</evidence>
<evidence type="ECO:0000256" key="8">
    <source>
        <dbReference type="ARBA" id="ARBA00022792"/>
    </source>
</evidence>
<comment type="cofactor">
    <cofactor evidence="20">
        <name>heme c</name>
        <dbReference type="ChEBI" id="CHEBI:61717"/>
    </cofactor>
    <text evidence="20">Binds 1 heme c group covalently per subunit.</text>
</comment>
<proteinExistence type="inferred from homology"/>
<dbReference type="SUPFAM" id="SSF81496">
    <property type="entry name" value="Cytochrome c1 subunit of cytochrome bc1 complex (Ubiquinol-cytochrome c reductase), transmembrane anchor"/>
    <property type="match status" value="1"/>
</dbReference>
<dbReference type="GO" id="GO:0046872">
    <property type="term" value="F:metal ion binding"/>
    <property type="evidence" value="ECO:0007669"/>
    <property type="project" value="UniProtKB-KW"/>
</dbReference>
<dbReference type="InterPro" id="IPR036909">
    <property type="entry name" value="Cyt_c-like_dom_sf"/>
</dbReference>
<dbReference type="PANTHER" id="PTHR10266:SF3">
    <property type="entry name" value="CYTOCHROME C1, HEME PROTEIN, MITOCHONDRIAL"/>
    <property type="match status" value="1"/>
</dbReference>
<evidence type="ECO:0000256" key="7">
    <source>
        <dbReference type="ARBA" id="ARBA00022723"/>
    </source>
</evidence>
<evidence type="ECO:0000256" key="2">
    <source>
        <dbReference type="ARBA" id="ARBA00006488"/>
    </source>
</evidence>
<evidence type="ECO:0000256" key="19">
    <source>
        <dbReference type="ARBA" id="ARBA00079825"/>
    </source>
</evidence>
<keyword evidence="12" id="KW-0496">Mitochondrion</keyword>
<evidence type="ECO:0000256" key="18">
    <source>
        <dbReference type="ARBA" id="ARBA00062753"/>
    </source>
</evidence>
<dbReference type="InterPro" id="IPR021157">
    <property type="entry name" value="Cyt_c1_TM_anchor_C"/>
</dbReference>
<feature type="binding site" description="covalent" evidence="20">
    <location>
        <position position="123"/>
    </location>
    <ligand>
        <name>heme c</name>
        <dbReference type="ChEBI" id="CHEBI:61717"/>
    </ligand>
</feature>
<dbReference type="Gene3D" id="1.20.5.100">
    <property type="entry name" value="Cytochrome c1, transmembrane anchor, C-terminal"/>
    <property type="match status" value="1"/>
</dbReference>
<keyword evidence="23" id="KW-1185">Reference proteome</keyword>
<dbReference type="InParanoid" id="A0A3P8X3W0"/>
<dbReference type="GO" id="GO:0005743">
    <property type="term" value="C:mitochondrial inner membrane"/>
    <property type="evidence" value="ECO:0007669"/>
    <property type="project" value="UniProtKB-SubCell"/>
</dbReference>
<sequence length="323" mass="35383">CKEASSLVQGLVFSPGPCTNSEIHCSGLLVRLSQTFIPVPLSPQANMSFSSLSRSKQVAAATVAVVSAGGAGLALMLQQSVRASDLELHPPQYPWSHAGPLSSLDHASVRRGYQVYKQVCSACHSMEYLAFRNLVGVSHTEAEVKALAEEIEVVDGPDESGEMFTRPGKLSDYFPKPYSNPEAARAANNGALPPDLSYIVNARHGGEDYVFSLLTGYCEPPAGVEVREGLYYNPYFPGQAIGMAPPIYNEILEYDDGTPATMSQVAKDVCTFLRWAAEPEHDQRKRMGLKLLLGTALITPLLYYMKRHRWSVLKSRKIAYRPK</sequence>
<keyword evidence="6" id="KW-0812">Transmembrane</keyword>
<evidence type="ECO:0000256" key="12">
    <source>
        <dbReference type="ARBA" id="ARBA00023128"/>
    </source>
</evidence>
<dbReference type="STRING" id="244447.ENSCSEP00000032396"/>
<evidence type="ECO:0000313" key="23">
    <source>
        <dbReference type="Proteomes" id="UP000265120"/>
    </source>
</evidence>
<dbReference type="FunFam" id="1.20.5.100:FF:000003">
    <property type="entry name" value="Cytochrome c1, heme protein, mitochondrial"/>
    <property type="match status" value="1"/>
</dbReference>
<evidence type="ECO:0000256" key="9">
    <source>
        <dbReference type="ARBA" id="ARBA00022982"/>
    </source>
</evidence>
<evidence type="ECO:0000313" key="22">
    <source>
        <dbReference type="Ensembl" id="ENSCSEP00000032396.1"/>
    </source>
</evidence>
<dbReference type="Ensembl" id="ENSCSET00000032816.1">
    <property type="protein sequence ID" value="ENSCSEP00000032396.1"/>
    <property type="gene ID" value="ENSCSEG00000020779.1"/>
</dbReference>
<keyword evidence="7 20" id="KW-0479">Metal-binding</keyword>
<evidence type="ECO:0000256" key="11">
    <source>
        <dbReference type="ARBA" id="ARBA00023004"/>
    </source>
</evidence>
<dbReference type="PROSITE" id="PS51007">
    <property type="entry name" value="CYTC"/>
    <property type="match status" value="1"/>
</dbReference>
<organism evidence="22 23">
    <name type="scientific">Cynoglossus semilaevis</name>
    <name type="common">Tongue sole</name>
    <dbReference type="NCBI Taxonomy" id="244447"/>
    <lineage>
        <taxon>Eukaryota</taxon>
        <taxon>Metazoa</taxon>
        <taxon>Chordata</taxon>
        <taxon>Craniata</taxon>
        <taxon>Vertebrata</taxon>
        <taxon>Euteleostomi</taxon>
        <taxon>Actinopterygii</taxon>
        <taxon>Neopterygii</taxon>
        <taxon>Teleostei</taxon>
        <taxon>Neoteleostei</taxon>
        <taxon>Acanthomorphata</taxon>
        <taxon>Carangaria</taxon>
        <taxon>Pleuronectiformes</taxon>
        <taxon>Pleuronectoidei</taxon>
        <taxon>Cynoglossidae</taxon>
        <taxon>Cynoglossinae</taxon>
        <taxon>Cynoglossus</taxon>
    </lineage>
</organism>
<evidence type="ECO:0000256" key="5">
    <source>
        <dbReference type="ARBA" id="ARBA00022660"/>
    </source>
</evidence>
<evidence type="ECO:0000256" key="15">
    <source>
        <dbReference type="ARBA" id="ARBA00041262"/>
    </source>
</evidence>
<evidence type="ECO:0000256" key="3">
    <source>
        <dbReference type="ARBA" id="ARBA00022448"/>
    </source>
</evidence>
<dbReference type="Pfam" id="PF02167">
    <property type="entry name" value="Cytochrom_C1"/>
    <property type="match status" value="1"/>
</dbReference>
<dbReference type="AlphaFoldDB" id="A0A3P8X3W0"/>
<evidence type="ECO:0000256" key="20">
    <source>
        <dbReference type="PIRSR" id="PIRSR602326-1"/>
    </source>
</evidence>
<keyword evidence="5" id="KW-0679">Respiratory chain</keyword>
<dbReference type="InterPro" id="IPR009056">
    <property type="entry name" value="Cyt_c-like_dom"/>
</dbReference>
<evidence type="ECO:0000256" key="14">
    <source>
        <dbReference type="ARBA" id="ARBA00040084"/>
    </source>
</evidence>
<protein>
    <recommendedName>
        <fullName evidence="14">Cytochrome c1, heme protein, mitochondrial</fullName>
    </recommendedName>
    <alternativeName>
        <fullName evidence="17">Complex III subunit 4</fullName>
    </alternativeName>
    <alternativeName>
        <fullName evidence="16">Complex III subunit IV</fullName>
    </alternativeName>
    <alternativeName>
        <fullName evidence="15">Cytochrome b-c1 complex subunit 4</fullName>
    </alternativeName>
    <alternativeName>
        <fullName evidence="19">Ubiquinol-cytochrome-c reductase complex cytochrome c1 subunit</fullName>
    </alternativeName>
</protein>
<comment type="subunit">
    <text evidence="18">Component of the ubiquinol-cytochrome c oxidoreductase (cytochrome b-c1 complex, complex III, CIII), a multisubunit enzyme composed of 11 subunits. The complex is composed of 3 respiratory subunits cytochrome b, cytochrome c1 and Rieske protein UQCRFS1, 2 core protein subunits UQCRC1/QCR1 and UQCRC2/QCR2, and 6 low-molecular weight protein subunits UQCRH/QCR6, UQCRB/QCR7, UQCRQ/QCR8, UQCR10/QCR9, UQCR11/QCR10 and subunit 9, the cleavage product of Rieske protein UQCRFS1. The complex exists as an obligatory dimer and forms supercomplexes (SCs) in the inner mitochondrial membrane with NADH-ubiquinone oxidoreductase (complex I, CI) and cytochrome c oxidase (complex IV, CIV), resulting in different assemblies (supercomplex SCI(1)III(2)IV(1) and megacomplex MCI(2)III(2)IV(2)). Interacts with FLVCR2; this interaction occurs in the absence of heme and is disrupted upon heme binding.</text>
</comment>
<dbReference type="GeneTree" id="ENSGT00390000012445"/>
<keyword evidence="3" id="KW-0813">Transport</keyword>
<evidence type="ECO:0000256" key="4">
    <source>
        <dbReference type="ARBA" id="ARBA00022617"/>
    </source>
</evidence>
<feature type="binding site" description="covalent" evidence="20">
    <location>
        <position position="120"/>
    </location>
    <ligand>
        <name>heme c</name>
        <dbReference type="ChEBI" id="CHEBI:61717"/>
    </ligand>
</feature>
<evidence type="ECO:0000256" key="10">
    <source>
        <dbReference type="ARBA" id="ARBA00022989"/>
    </source>
</evidence>
<reference evidence="22" key="2">
    <citation type="submission" date="2025-08" db="UniProtKB">
        <authorList>
            <consortium name="Ensembl"/>
        </authorList>
    </citation>
    <scope>IDENTIFICATION</scope>
</reference>